<feature type="signal peptide" evidence="2">
    <location>
        <begin position="1"/>
        <end position="20"/>
    </location>
</feature>
<evidence type="ECO:0000313" key="4">
    <source>
        <dbReference type="Proteomes" id="UP001163846"/>
    </source>
</evidence>
<organism evidence="3 4">
    <name type="scientific">Lentinula raphanica</name>
    <dbReference type="NCBI Taxonomy" id="153919"/>
    <lineage>
        <taxon>Eukaryota</taxon>
        <taxon>Fungi</taxon>
        <taxon>Dikarya</taxon>
        <taxon>Basidiomycota</taxon>
        <taxon>Agaricomycotina</taxon>
        <taxon>Agaricomycetes</taxon>
        <taxon>Agaricomycetidae</taxon>
        <taxon>Agaricales</taxon>
        <taxon>Marasmiineae</taxon>
        <taxon>Omphalotaceae</taxon>
        <taxon>Lentinula</taxon>
    </lineage>
</organism>
<evidence type="ECO:0000256" key="2">
    <source>
        <dbReference type="SAM" id="SignalP"/>
    </source>
</evidence>
<reference evidence="3" key="1">
    <citation type="submission" date="2022-08" db="EMBL/GenBank/DDBJ databases">
        <authorList>
            <consortium name="DOE Joint Genome Institute"/>
            <person name="Min B."/>
            <person name="Riley R."/>
            <person name="Sierra-Patev S."/>
            <person name="Naranjo-Ortiz M."/>
            <person name="Looney B."/>
            <person name="Konkel Z."/>
            <person name="Slot J.C."/>
            <person name="Sakamoto Y."/>
            <person name="Steenwyk J.L."/>
            <person name="Rokas A."/>
            <person name="Carro J."/>
            <person name="Camarero S."/>
            <person name="Ferreira P."/>
            <person name="Molpeceres G."/>
            <person name="Ruiz-Duenas F.J."/>
            <person name="Serrano A."/>
            <person name="Henrissat B."/>
            <person name="Drula E."/>
            <person name="Hughes K.W."/>
            <person name="Mata J.L."/>
            <person name="Ishikawa N.K."/>
            <person name="Vargas-Isla R."/>
            <person name="Ushijima S."/>
            <person name="Smith C.A."/>
            <person name="Ahrendt S."/>
            <person name="Andreopoulos W."/>
            <person name="He G."/>
            <person name="Labutti K."/>
            <person name="Lipzen A."/>
            <person name="Ng V."/>
            <person name="Sandor L."/>
            <person name="Barry K."/>
            <person name="Martinez A.T."/>
            <person name="Xiao Y."/>
            <person name="Gibbons J.G."/>
            <person name="Terashima K."/>
            <person name="Hibbett D.S."/>
            <person name="Grigoriev I.V."/>
        </authorList>
    </citation>
    <scope>NUCLEOTIDE SEQUENCE</scope>
    <source>
        <strain evidence="3">TFB9207</strain>
    </source>
</reference>
<name>A0AA38UF25_9AGAR</name>
<gene>
    <name evidence="3" type="ORF">F5878DRAFT_660917</name>
</gene>
<accession>A0AA38UF25</accession>
<comment type="caution">
    <text evidence="3">The sequence shown here is derived from an EMBL/GenBank/DDBJ whole genome shotgun (WGS) entry which is preliminary data.</text>
</comment>
<dbReference type="EMBL" id="MU806166">
    <property type="protein sequence ID" value="KAJ3838740.1"/>
    <property type="molecule type" value="Genomic_DNA"/>
</dbReference>
<dbReference type="Proteomes" id="UP001163846">
    <property type="component" value="Unassembled WGS sequence"/>
</dbReference>
<proteinExistence type="predicted"/>
<feature type="region of interest" description="Disordered" evidence="1">
    <location>
        <begin position="61"/>
        <end position="93"/>
    </location>
</feature>
<sequence>MIISRSTSLILLAAVGTVLGLPVPDDNGVSLSPPTVNVQARVAANQGISIAKRMNLNVPPALEPQVSENGPPDSWSANTSKQQKRPLPSAQDVQLPPLQNHQQLADGLPPIKDLLPAINLPPAAFPPAFRWSGGRQFDLSLTYNKNPTLEELKADIEAKLDILTSPNSRFYDRKNSITTYRRINDLKKSLQEDKCWEDSMFPEKMKLMNGLLLVFNDDRYKEVENQIKWIRENINHPSLHNHFTGRRKETTLIVAMNRVQNRQPRAGDMYTLGLADDKYYGVGYLTEAYIQKEAQPVKM</sequence>
<protein>
    <submittedName>
        <fullName evidence="3">Uncharacterized protein</fullName>
    </submittedName>
</protein>
<evidence type="ECO:0000256" key="1">
    <source>
        <dbReference type="SAM" id="MobiDB-lite"/>
    </source>
</evidence>
<feature type="chain" id="PRO_5041298735" evidence="2">
    <location>
        <begin position="21"/>
        <end position="299"/>
    </location>
</feature>
<dbReference type="AlphaFoldDB" id="A0AA38UF25"/>
<keyword evidence="2" id="KW-0732">Signal</keyword>
<keyword evidence="4" id="KW-1185">Reference proteome</keyword>
<evidence type="ECO:0000313" key="3">
    <source>
        <dbReference type="EMBL" id="KAJ3838740.1"/>
    </source>
</evidence>